<dbReference type="AlphaFoldDB" id="A0A4V1C6Y0"/>
<protein>
    <submittedName>
        <fullName evidence="1">Uncharacterized protein</fullName>
    </submittedName>
</protein>
<evidence type="ECO:0000313" key="2">
    <source>
        <dbReference type="Proteomes" id="UP000294847"/>
    </source>
</evidence>
<dbReference type="EMBL" id="CP034207">
    <property type="protein sequence ID" value="QBZ61458.1"/>
    <property type="molecule type" value="Genomic_DNA"/>
</dbReference>
<organism evidence="1 2">
    <name type="scientific">Pyricularia oryzae</name>
    <name type="common">Rice blast fungus</name>
    <name type="synonym">Magnaporthe oryzae</name>
    <dbReference type="NCBI Taxonomy" id="318829"/>
    <lineage>
        <taxon>Eukaryota</taxon>
        <taxon>Fungi</taxon>
        <taxon>Dikarya</taxon>
        <taxon>Ascomycota</taxon>
        <taxon>Pezizomycotina</taxon>
        <taxon>Sordariomycetes</taxon>
        <taxon>Sordariomycetidae</taxon>
        <taxon>Magnaporthales</taxon>
        <taxon>Pyriculariaceae</taxon>
        <taxon>Pyricularia</taxon>
    </lineage>
</organism>
<name>A0A4V1C6Y0_PYROR</name>
<evidence type="ECO:0000313" key="1">
    <source>
        <dbReference type="EMBL" id="QBZ61458.1"/>
    </source>
</evidence>
<reference evidence="1 2" key="1">
    <citation type="journal article" date="2019" name="Mol. Biol. Evol.">
        <title>Blast fungal genomes show frequent chromosomal changes, gene gains and losses, and effector gene turnover.</title>
        <authorList>
            <person name="Gomez Luciano L.B."/>
            <person name="Jason Tsai I."/>
            <person name="Chuma I."/>
            <person name="Tosa Y."/>
            <person name="Chen Y.H."/>
            <person name="Li J.Y."/>
            <person name="Li M.Y."/>
            <person name="Jade Lu M.Y."/>
            <person name="Nakayashiki H."/>
            <person name="Li W.H."/>
        </authorList>
    </citation>
    <scope>NUCLEOTIDE SEQUENCE [LARGE SCALE GENOMIC DNA]</scope>
    <source>
        <strain evidence="1">MZ5-1-6</strain>
    </source>
</reference>
<gene>
    <name evidence="1" type="ORF">PoMZ_08407</name>
</gene>
<sequence length="49" mass="5642">MRPETTLVVREASIICQQEFHNSYRKSPGHLGNMFLLHQFTDTNNLPGI</sequence>
<accession>A0A4V1C6Y0</accession>
<dbReference type="Proteomes" id="UP000294847">
    <property type="component" value="Chromosome 4"/>
</dbReference>
<proteinExistence type="predicted"/>